<dbReference type="Pfam" id="PF13449">
    <property type="entry name" value="Phytase-like"/>
    <property type="match status" value="1"/>
</dbReference>
<accession>A0A6S6QU43</accession>
<feature type="signal peptide" evidence="1">
    <location>
        <begin position="1"/>
        <end position="22"/>
    </location>
</feature>
<evidence type="ECO:0000259" key="2">
    <source>
        <dbReference type="Pfam" id="PF13449"/>
    </source>
</evidence>
<dbReference type="EMBL" id="AP023361">
    <property type="protein sequence ID" value="BCJ91457.1"/>
    <property type="molecule type" value="Genomic_DNA"/>
</dbReference>
<dbReference type="SUPFAM" id="SSF51004">
    <property type="entry name" value="C-terminal (heme d1) domain of cytochrome cd1-nitrite reductase"/>
    <property type="match status" value="1"/>
</dbReference>
<reference evidence="3 4" key="1">
    <citation type="submission" date="2020-08" db="EMBL/GenBank/DDBJ databases">
        <title>Genome sequence of Rhizobiales bacterium strain IZ6.</title>
        <authorList>
            <person name="Nakai R."/>
            <person name="Naganuma T."/>
        </authorList>
    </citation>
    <scope>NUCLEOTIDE SEQUENCE [LARGE SCALE GENOMIC DNA]</scope>
    <source>
        <strain evidence="3 4">IZ6</strain>
    </source>
</reference>
<sequence length="733" mass="77778">MRATFLVPAALLAATALTPAQAAEVFNRVATFPVVNNLPKDADPAKPTISEIITSSEDGNLLVYTDSEREALGMVDITDPKNPKPAGFIQLEGEPTSVKVFGERAFAAVNTSESKEKPSGHLAVIDIKSKTVLSKCELGGQPDSIASSPDKAFLAIAIENERDEDKNDGAIPQAPTGYLSVVGVKGGEADCGSLKNISLDGLAEIAPDDAEVEFVDINSKDEVAVTLQENNHIAVVDLKSGKVTSHFSAGSVNLDGVDTKKDGVINLSGKVENALREPDAVKWIDDNRFVIANEGDWKGGSRGFTIFAKDGKVDYDSGVSFEYEAVRMGHYPEKRNKKGVEVEGVEVSTFGSDRLIFVGAERASIVGVYKDNGAGKAPTLLQVLPGGGVGPEGLLAVPGKNIFVTASETDVRKDGGPGSMVTIYQRAEGTQNYPTIVSADKDGKPQPWGALSGTAADPKTPGKLFAVTDSFYSQGRILTIDTTKTPAVITDAITITRDGEPAKKLDLEGIAIAPQGGFWLASEGNPEKEKEEERTNSQLIRVSDKGDVQEIIELPDALKASATRYGFEGVAVTGTGADEIVWIAVQREWKDDAKGTAKILSYKPSTKAWGFVNYPLDKAEGGWVGLSEITAVGNDLYVIERDNLVGAAAKVKQLTKVSLTEVKPADIGAKDAPVLKKTVVRDLLPDLKAAHGYVLDKVESFAIDASGNAFIITDNDGVDNSSGETQFIRLGKL</sequence>
<dbReference type="KEGG" id="tso:IZ6_21920"/>
<evidence type="ECO:0000256" key="1">
    <source>
        <dbReference type="SAM" id="SignalP"/>
    </source>
</evidence>
<proteinExistence type="predicted"/>
<dbReference type="InterPro" id="IPR011048">
    <property type="entry name" value="Haem_d1_sf"/>
</dbReference>
<dbReference type="AlphaFoldDB" id="A0A6S6QU43"/>
<dbReference type="InterPro" id="IPR015943">
    <property type="entry name" value="WD40/YVTN_repeat-like_dom_sf"/>
</dbReference>
<dbReference type="Proteomes" id="UP000515317">
    <property type="component" value="Chromosome"/>
</dbReference>
<feature type="domain" description="Phytase-like" evidence="2">
    <location>
        <begin position="446"/>
        <end position="716"/>
    </location>
</feature>
<keyword evidence="1" id="KW-0732">Signal</keyword>
<dbReference type="InterPro" id="IPR052956">
    <property type="entry name" value="Mesenchyme-surface_protein"/>
</dbReference>
<dbReference type="RefSeq" id="WP_222875103.1">
    <property type="nucleotide sequence ID" value="NZ_AP023361.1"/>
</dbReference>
<dbReference type="PANTHER" id="PTHR46928">
    <property type="entry name" value="MESENCHYME-SPECIFIC CELL SURFACE GLYCOPROTEIN"/>
    <property type="match status" value="1"/>
</dbReference>
<evidence type="ECO:0000313" key="4">
    <source>
        <dbReference type="Proteomes" id="UP000515317"/>
    </source>
</evidence>
<dbReference type="Gene3D" id="2.130.10.10">
    <property type="entry name" value="YVTN repeat-like/Quinoprotein amine dehydrogenase"/>
    <property type="match status" value="1"/>
</dbReference>
<keyword evidence="4" id="KW-1185">Reference proteome</keyword>
<dbReference type="PANTHER" id="PTHR46928:SF1">
    <property type="entry name" value="MESENCHYME-SPECIFIC CELL SURFACE GLYCOPROTEIN"/>
    <property type="match status" value="1"/>
</dbReference>
<dbReference type="SUPFAM" id="SSF63829">
    <property type="entry name" value="Calcium-dependent phosphotriesterase"/>
    <property type="match status" value="1"/>
</dbReference>
<dbReference type="InterPro" id="IPR027372">
    <property type="entry name" value="Phytase-like_dom"/>
</dbReference>
<evidence type="ECO:0000313" key="3">
    <source>
        <dbReference type="EMBL" id="BCJ91457.1"/>
    </source>
</evidence>
<gene>
    <name evidence="3" type="ORF">IZ6_21920</name>
</gene>
<protein>
    <submittedName>
        <fullName evidence="3">Alkaline phosphatase</fullName>
    </submittedName>
</protein>
<organism evidence="3 4">
    <name type="scientific">Terrihabitans soli</name>
    <dbReference type="NCBI Taxonomy" id="708113"/>
    <lineage>
        <taxon>Bacteria</taxon>
        <taxon>Pseudomonadati</taxon>
        <taxon>Pseudomonadota</taxon>
        <taxon>Alphaproteobacteria</taxon>
        <taxon>Hyphomicrobiales</taxon>
        <taxon>Terrihabitans</taxon>
    </lineage>
</organism>
<feature type="chain" id="PRO_5027568130" evidence="1">
    <location>
        <begin position="23"/>
        <end position="733"/>
    </location>
</feature>
<name>A0A6S6QU43_9HYPH</name>